<accession>A0A1J4TA43</accession>
<dbReference type="Gene3D" id="3.40.1190.20">
    <property type="match status" value="1"/>
</dbReference>
<evidence type="ECO:0000256" key="1">
    <source>
        <dbReference type="ARBA" id="ARBA00010688"/>
    </source>
</evidence>
<dbReference type="InterPro" id="IPR011611">
    <property type="entry name" value="PfkB_dom"/>
</dbReference>
<feature type="domain" description="Carbohydrate kinase PfkB" evidence="4">
    <location>
        <begin position="33"/>
        <end position="302"/>
    </location>
</feature>
<dbReference type="PROSITE" id="PS00584">
    <property type="entry name" value="PFKB_KINASES_2"/>
    <property type="match status" value="1"/>
</dbReference>
<dbReference type="Proteomes" id="UP000183192">
    <property type="component" value="Unassembled WGS sequence"/>
</dbReference>
<sequence>MKKKNNILVSGSLVYDRIMDFPGYFKDYIMPEKAHILNVSFAVNGLTESFGGTAGNIAYNLSLLGLRPVILATAGRDFGIYKKWLAKNRIDISRIKIIKNKNTASCYITTDKADNQITAFNPGALESISSVNNISRFYRSAPLRSRMTLAIISPGNNKDMENYARVYKKNKIFYIYDPGQQITSLKKSSLLAGIAGASALVGNDYEFDLIKKITGWTAKKILDKVSILIITKGKKGAEIYDKNKIFKIPAVKLKKIVDPTGAGDAFRAGLIAGLANNMGLKEIGRLANTVASYAVEKRGTQAHRFGWKDVRRRYRESYGEKLFYK</sequence>
<gene>
    <name evidence="5" type="ORF">AUJ27_02615</name>
</gene>
<evidence type="ECO:0000256" key="2">
    <source>
        <dbReference type="ARBA" id="ARBA00022679"/>
    </source>
</evidence>
<name>A0A1J4TA43_9BACT</name>
<evidence type="ECO:0000313" key="5">
    <source>
        <dbReference type="EMBL" id="OIO07358.1"/>
    </source>
</evidence>
<dbReference type="STRING" id="1805146.AUJ27_02615"/>
<reference evidence="5 6" key="1">
    <citation type="journal article" date="2016" name="Environ. Microbiol.">
        <title>Genomic resolution of a cold subsurface aquifer community provides metabolic insights for novel microbes adapted to high CO concentrations.</title>
        <authorList>
            <person name="Probst A.J."/>
            <person name="Castelle C.J."/>
            <person name="Singh A."/>
            <person name="Brown C.T."/>
            <person name="Anantharaman K."/>
            <person name="Sharon I."/>
            <person name="Hug L.A."/>
            <person name="Burstein D."/>
            <person name="Emerson J.B."/>
            <person name="Thomas B.C."/>
            <person name="Banfield J.F."/>
        </authorList>
    </citation>
    <scope>NUCLEOTIDE SEQUENCE [LARGE SCALE GENOMIC DNA]</scope>
    <source>
        <strain evidence="5">CG1_02_37_44</strain>
    </source>
</reference>
<evidence type="ECO:0000259" key="4">
    <source>
        <dbReference type="Pfam" id="PF00294"/>
    </source>
</evidence>
<keyword evidence="3" id="KW-0418">Kinase</keyword>
<dbReference type="Pfam" id="PF00294">
    <property type="entry name" value="PfkB"/>
    <property type="match status" value="1"/>
</dbReference>
<dbReference type="InterPro" id="IPR002173">
    <property type="entry name" value="Carboh/pur_kinase_PfkB_CS"/>
</dbReference>
<dbReference type="PANTHER" id="PTHR43085:SF46">
    <property type="entry name" value="ADENOSINE KINASE"/>
    <property type="match status" value="1"/>
</dbReference>
<dbReference type="AlphaFoldDB" id="A0A1J4TA43"/>
<keyword evidence="2" id="KW-0808">Transferase</keyword>
<dbReference type="GO" id="GO:0016301">
    <property type="term" value="F:kinase activity"/>
    <property type="evidence" value="ECO:0007669"/>
    <property type="project" value="UniProtKB-KW"/>
</dbReference>
<dbReference type="SUPFAM" id="SSF53613">
    <property type="entry name" value="Ribokinase-like"/>
    <property type="match status" value="1"/>
</dbReference>
<protein>
    <recommendedName>
        <fullName evidence="4">Carbohydrate kinase PfkB domain-containing protein</fullName>
    </recommendedName>
</protein>
<comment type="similarity">
    <text evidence="1">Belongs to the carbohydrate kinase PfkB family.</text>
</comment>
<dbReference type="InterPro" id="IPR029056">
    <property type="entry name" value="Ribokinase-like"/>
</dbReference>
<dbReference type="CDD" id="cd01942">
    <property type="entry name" value="ribokinase_group_A"/>
    <property type="match status" value="1"/>
</dbReference>
<evidence type="ECO:0000313" key="6">
    <source>
        <dbReference type="Proteomes" id="UP000183192"/>
    </source>
</evidence>
<comment type="caution">
    <text evidence="5">The sequence shown here is derived from an EMBL/GenBank/DDBJ whole genome shotgun (WGS) entry which is preliminary data.</text>
</comment>
<dbReference type="PROSITE" id="PS00583">
    <property type="entry name" value="PFKB_KINASES_1"/>
    <property type="match status" value="1"/>
</dbReference>
<dbReference type="EMBL" id="MNUU01000049">
    <property type="protein sequence ID" value="OIO07358.1"/>
    <property type="molecule type" value="Genomic_DNA"/>
</dbReference>
<dbReference type="PANTHER" id="PTHR43085">
    <property type="entry name" value="HEXOKINASE FAMILY MEMBER"/>
    <property type="match status" value="1"/>
</dbReference>
<proteinExistence type="inferred from homology"/>
<dbReference type="InterPro" id="IPR050306">
    <property type="entry name" value="PfkB_Carbo_kinase"/>
</dbReference>
<organism evidence="5 6">
    <name type="scientific">Candidatus Falkowbacteria bacterium CG1_02_37_44</name>
    <dbReference type="NCBI Taxonomy" id="1805146"/>
    <lineage>
        <taxon>Bacteria</taxon>
        <taxon>Candidatus Falkowiibacteriota</taxon>
    </lineage>
</organism>
<evidence type="ECO:0000256" key="3">
    <source>
        <dbReference type="ARBA" id="ARBA00022777"/>
    </source>
</evidence>